<keyword evidence="5 11" id="KW-0378">Hydrolase</keyword>
<dbReference type="PANTHER" id="PTHR43199:SF1">
    <property type="entry name" value="GLUTATHIONE HYDROLASE PROENZYME"/>
    <property type="match status" value="1"/>
</dbReference>
<feature type="binding site" evidence="10">
    <location>
        <position position="485"/>
    </location>
    <ligand>
        <name>L-glutamate</name>
        <dbReference type="ChEBI" id="CHEBI:29985"/>
    </ligand>
</feature>
<dbReference type="InterPro" id="IPR051792">
    <property type="entry name" value="GGT_bact"/>
</dbReference>
<keyword evidence="7 11" id="KW-0012">Acyltransferase</keyword>
<evidence type="ECO:0000256" key="4">
    <source>
        <dbReference type="ARBA" id="ARBA00022679"/>
    </source>
</evidence>
<dbReference type="Gene3D" id="1.10.246.130">
    <property type="match status" value="1"/>
</dbReference>
<feature type="binding site" evidence="10">
    <location>
        <position position="115"/>
    </location>
    <ligand>
        <name>L-glutamate</name>
        <dbReference type="ChEBI" id="CHEBI:29985"/>
    </ligand>
</feature>
<feature type="binding site" evidence="10">
    <location>
        <begin position="463"/>
        <end position="464"/>
    </location>
    <ligand>
        <name>L-glutamate</name>
        <dbReference type="ChEBI" id="CHEBI:29985"/>
    </ligand>
</feature>
<dbReference type="PANTHER" id="PTHR43199">
    <property type="entry name" value="GLUTATHIONE HYDROLASE"/>
    <property type="match status" value="1"/>
</dbReference>
<evidence type="ECO:0000256" key="10">
    <source>
        <dbReference type="PIRSR" id="PIRSR600101-2"/>
    </source>
</evidence>
<comment type="similarity">
    <text evidence="3 11">Belongs to the gamma-glutamyltransferase family.</text>
</comment>
<dbReference type="GO" id="GO:0036374">
    <property type="term" value="F:glutathione hydrolase activity"/>
    <property type="evidence" value="ECO:0007669"/>
    <property type="project" value="UniProtKB-UniRule"/>
</dbReference>
<evidence type="ECO:0000256" key="9">
    <source>
        <dbReference type="PIRSR" id="PIRSR600101-1"/>
    </source>
</evidence>
<dbReference type="NCBIfam" id="TIGR00066">
    <property type="entry name" value="g_glut_trans"/>
    <property type="match status" value="1"/>
</dbReference>
<comment type="catalytic activity">
    <reaction evidence="1 11">
        <text>an S-substituted glutathione + H2O = an S-substituted L-cysteinylglycine + L-glutamate</text>
        <dbReference type="Rhea" id="RHEA:59468"/>
        <dbReference type="ChEBI" id="CHEBI:15377"/>
        <dbReference type="ChEBI" id="CHEBI:29985"/>
        <dbReference type="ChEBI" id="CHEBI:90779"/>
        <dbReference type="ChEBI" id="CHEBI:143103"/>
        <dbReference type="EC" id="3.4.19.13"/>
    </reaction>
</comment>
<organism evidence="13 14">
    <name type="scientific">Modicisalibacter ilicicola DSM 19980</name>
    <dbReference type="NCBI Taxonomy" id="1121942"/>
    <lineage>
        <taxon>Bacteria</taxon>
        <taxon>Pseudomonadati</taxon>
        <taxon>Pseudomonadota</taxon>
        <taxon>Gammaproteobacteria</taxon>
        <taxon>Oceanospirillales</taxon>
        <taxon>Halomonadaceae</taxon>
        <taxon>Modicisalibacter</taxon>
    </lineage>
</organism>
<dbReference type="STRING" id="1121942.SAMN02745148_01307"/>
<name>A0A1M4X3R2_9GAMM</name>
<evidence type="ECO:0000256" key="6">
    <source>
        <dbReference type="ARBA" id="ARBA00023145"/>
    </source>
</evidence>
<evidence type="ECO:0000256" key="7">
    <source>
        <dbReference type="ARBA" id="ARBA00023315"/>
    </source>
</evidence>
<feature type="chain" id="PRO_5012183381" description="Glutathione hydrolase proenzyme" evidence="12">
    <location>
        <begin position="32"/>
        <end position="580"/>
    </location>
</feature>
<accession>A0A1M4X3R2</accession>
<dbReference type="EMBL" id="FQUJ01000005">
    <property type="protein sequence ID" value="SHE88126.1"/>
    <property type="molecule type" value="Genomic_DNA"/>
</dbReference>
<comment type="catalytic activity">
    <reaction evidence="2 11">
        <text>glutathione + H2O = L-cysteinylglycine + L-glutamate</text>
        <dbReference type="Rhea" id="RHEA:28807"/>
        <dbReference type="ChEBI" id="CHEBI:15377"/>
        <dbReference type="ChEBI" id="CHEBI:29985"/>
        <dbReference type="ChEBI" id="CHEBI:57925"/>
        <dbReference type="ChEBI" id="CHEBI:61694"/>
        <dbReference type="EC" id="3.4.19.13"/>
    </reaction>
</comment>
<proteinExistence type="inferred from homology"/>
<feature type="binding site" evidence="10">
    <location>
        <position position="434"/>
    </location>
    <ligand>
        <name>L-glutamate</name>
        <dbReference type="ChEBI" id="CHEBI:29985"/>
    </ligand>
</feature>
<evidence type="ECO:0000256" key="3">
    <source>
        <dbReference type="ARBA" id="ARBA00009381"/>
    </source>
</evidence>
<keyword evidence="11" id="KW-0317">Glutathione biosynthesis</keyword>
<dbReference type="GO" id="GO:0103068">
    <property type="term" value="F:leukotriene C4 gamma-glutamyl transferase activity"/>
    <property type="evidence" value="ECO:0007669"/>
    <property type="project" value="UniProtKB-EC"/>
</dbReference>
<dbReference type="EC" id="2.3.2.2" evidence="11"/>
<dbReference type="UniPathway" id="UPA00204"/>
<dbReference type="GO" id="GO:0006750">
    <property type="term" value="P:glutathione biosynthetic process"/>
    <property type="evidence" value="ECO:0007669"/>
    <property type="project" value="UniProtKB-KW"/>
</dbReference>
<comment type="pathway">
    <text evidence="11">Sulfur metabolism; glutathione metabolism.</text>
</comment>
<feature type="signal peptide" evidence="12">
    <location>
        <begin position="1"/>
        <end position="31"/>
    </location>
</feature>
<keyword evidence="6 11" id="KW-0865">Zymogen</keyword>
<protein>
    <recommendedName>
        <fullName evidence="11">Glutathione hydrolase proenzyme</fullName>
        <ecNumber evidence="11">2.3.2.2</ecNumber>
        <ecNumber evidence="11">3.4.19.13</ecNumber>
    </recommendedName>
    <component>
        <recommendedName>
            <fullName evidence="11">Glutathione hydrolase large chain</fullName>
        </recommendedName>
    </component>
    <component>
        <recommendedName>
            <fullName evidence="11">Glutathione hydrolase small chain</fullName>
        </recommendedName>
    </component>
</protein>
<comment type="subunit">
    <text evidence="11">This enzyme consists of two polypeptide chains, which are synthesized in precursor form from a single polypeptide.</text>
</comment>
<feature type="active site" description="Nucleophile" evidence="9">
    <location>
        <position position="392"/>
    </location>
</feature>
<dbReference type="InterPro" id="IPR043138">
    <property type="entry name" value="GGT_lsub"/>
</dbReference>
<dbReference type="PRINTS" id="PR01210">
    <property type="entry name" value="GGTRANSPTASE"/>
</dbReference>
<dbReference type="RefSeq" id="WP_072820986.1">
    <property type="nucleotide sequence ID" value="NZ_FQUJ01000005.1"/>
</dbReference>
<reference evidence="13 14" key="1">
    <citation type="submission" date="2016-11" db="EMBL/GenBank/DDBJ databases">
        <authorList>
            <person name="Jaros S."/>
            <person name="Januszkiewicz K."/>
            <person name="Wedrychowicz H."/>
        </authorList>
    </citation>
    <scope>NUCLEOTIDE SEQUENCE [LARGE SCALE GENOMIC DNA]</scope>
    <source>
        <strain evidence="13 14">DSM 19980</strain>
    </source>
</reference>
<dbReference type="Pfam" id="PF01019">
    <property type="entry name" value="G_glu_transpept"/>
    <property type="match status" value="1"/>
</dbReference>
<evidence type="ECO:0000256" key="11">
    <source>
        <dbReference type="RuleBase" id="RU368036"/>
    </source>
</evidence>
<evidence type="ECO:0000313" key="13">
    <source>
        <dbReference type="EMBL" id="SHE88126.1"/>
    </source>
</evidence>
<gene>
    <name evidence="13" type="ORF">SAMN02745148_01307</name>
</gene>
<sequence>MTLALLPRRRCLTALLSAGALTFAVSAPTLAQQAILEGERFHPEVSTRGMVATSHFLASQVARDVLAEGGNAVDAAVTAGFALAVTQPRSGNIGGGGFMLVSDEKSGEVVAIDYREKAPSAAYETMFQNDEGEAVSELSRYTHNASGVPGTVAGLAMALEEYGTLSLAEALAPAIRLAEEGFTLPQRFVDGIRDTRERLEQWEGSRKKFFKEDGSLYQVGDTFRQPDLAATLKRIAEQGPREFYEGKTAELIAAQMERNGALMTAEDLANYEPAIREPSHGTYRGHDVYAMSPPSSGGVHIVQMLNILEGYDIADMGFNSADTIHVMAEAMKRAYADRSEYLGDTDFVEVPLEGITSEGYADELRSQISMDEATPSDSIAPGNPLPYESNETTHFSIADGNGMAVSNTYTINFSYGSGIVVEGAGFLLNNEMDDFSAKPGVPNAYGLIGGEANKIEPNKRMLSSMTPTIVKKDGKNFLVTGSPGGSRIITTTLQVLMNVVDHDMNIQTAVSVPRIHHQWLPDEIRIEQGISPDTIALLESLGHTVSRQEAMGAAQSLMIEDGIFYGGADPRRSTSSAMGL</sequence>
<comment type="catalytic activity">
    <reaction evidence="8 11">
        <text>an N-terminal (5-L-glutamyl)-[peptide] + an alpha-amino acid = 5-L-glutamyl amino acid + an N-terminal L-alpha-aminoacyl-[peptide]</text>
        <dbReference type="Rhea" id="RHEA:23904"/>
        <dbReference type="Rhea" id="RHEA-COMP:9780"/>
        <dbReference type="Rhea" id="RHEA-COMP:9795"/>
        <dbReference type="ChEBI" id="CHEBI:77644"/>
        <dbReference type="ChEBI" id="CHEBI:78597"/>
        <dbReference type="ChEBI" id="CHEBI:78599"/>
        <dbReference type="ChEBI" id="CHEBI:78608"/>
        <dbReference type="EC" id="2.3.2.2"/>
    </reaction>
</comment>
<evidence type="ECO:0000256" key="5">
    <source>
        <dbReference type="ARBA" id="ARBA00022801"/>
    </source>
</evidence>
<keyword evidence="4 11" id="KW-0808">Transferase</keyword>
<feature type="binding site" evidence="10">
    <location>
        <begin position="410"/>
        <end position="412"/>
    </location>
    <ligand>
        <name>L-glutamate</name>
        <dbReference type="ChEBI" id="CHEBI:29985"/>
    </ligand>
</feature>
<dbReference type="InterPro" id="IPR029055">
    <property type="entry name" value="Ntn_hydrolases_N"/>
</dbReference>
<dbReference type="OrthoDB" id="5297205at2"/>
<evidence type="ECO:0000256" key="12">
    <source>
        <dbReference type="SAM" id="SignalP"/>
    </source>
</evidence>
<dbReference type="InterPro" id="IPR043137">
    <property type="entry name" value="GGT_ssub_C"/>
</dbReference>
<dbReference type="Proteomes" id="UP000184346">
    <property type="component" value="Unassembled WGS sequence"/>
</dbReference>
<dbReference type="GO" id="GO:0006751">
    <property type="term" value="P:glutathione catabolic process"/>
    <property type="evidence" value="ECO:0007669"/>
    <property type="project" value="UniProtKB-UniRule"/>
</dbReference>
<evidence type="ECO:0000256" key="1">
    <source>
        <dbReference type="ARBA" id="ARBA00001049"/>
    </source>
</evidence>
<dbReference type="AlphaFoldDB" id="A0A1M4X3R2"/>
<dbReference type="EC" id="3.4.19.13" evidence="11"/>
<evidence type="ECO:0000256" key="8">
    <source>
        <dbReference type="ARBA" id="ARBA00047417"/>
    </source>
</evidence>
<dbReference type="SUPFAM" id="SSF56235">
    <property type="entry name" value="N-terminal nucleophile aminohydrolases (Ntn hydrolases)"/>
    <property type="match status" value="1"/>
</dbReference>
<dbReference type="Gene3D" id="3.60.20.40">
    <property type="match status" value="1"/>
</dbReference>
<evidence type="ECO:0000313" key="14">
    <source>
        <dbReference type="Proteomes" id="UP000184346"/>
    </source>
</evidence>
<keyword evidence="14" id="KW-1185">Reference proteome</keyword>
<dbReference type="InterPro" id="IPR000101">
    <property type="entry name" value="GGT_peptidase"/>
</dbReference>
<evidence type="ECO:0000256" key="2">
    <source>
        <dbReference type="ARBA" id="ARBA00001089"/>
    </source>
</evidence>
<comment type="PTM">
    <text evidence="11">Cleaved by autocatalysis into a large and a small subunit.</text>
</comment>
<keyword evidence="12" id="KW-0732">Signal</keyword>